<name>G7YQP9_CLOSI</name>
<dbReference type="AlphaFoldDB" id="G7YQP9"/>
<dbReference type="Proteomes" id="UP000008909">
    <property type="component" value="Unassembled WGS sequence"/>
</dbReference>
<dbReference type="EMBL" id="DF143989">
    <property type="protein sequence ID" value="GAA55279.1"/>
    <property type="molecule type" value="Genomic_DNA"/>
</dbReference>
<sequence>MNQLDPVVTRLFVSLILHRFIKAEPEKSKQCSGLEGRATSSHFTRCQQQHSCKRPTILVFLGFKGAFDLTD</sequence>
<accession>G7YQP9</accession>
<evidence type="ECO:0000313" key="1">
    <source>
        <dbReference type="EMBL" id="GAA55279.1"/>
    </source>
</evidence>
<reference evidence="1" key="1">
    <citation type="journal article" date="2011" name="Genome Biol.">
        <title>The draft genome of the carcinogenic human liver fluke Clonorchis sinensis.</title>
        <authorList>
            <person name="Wang X."/>
            <person name="Chen W."/>
            <person name="Huang Y."/>
            <person name="Sun J."/>
            <person name="Men J."/>
            <person name="Liu H."/>
            <person name="Luo F."/>
            <person name="Guo L."/>
            <person name="Lv X."/>
            <person name="Deng C."/>
            <person name="Zhou C."/>
            <person name="Fan Y."/>
            <person name="Li X."/>
            <person name="Huang L."/>
            <person name="Hu Y."/>
            <person name="Liang C."/>
            <person name="Hu X."/>
            <person name="Xu J."/>
            <person name="Yu X."/>
        </authorList>
    </citation>
    <scope>NUCLEOTIDE SEQUENCE [LARGE SCALE GENOMIC DNA]</scope>
    <source>
        <strain evidence="1">Henan</strain>
    </source>
</reference>
<proteinExistence type="predicted"/>
<reference key="2">
    <citation type="submission" date="2011-10" db="EMBL/GenBank/DDBJ databases">
        <title>The genome and transcriptome sequence of Clonorchis sinensis provide insights into the carcinogenic liver fluke.</title>
        <authorList>
            <person name="Wang X."/>
            <person name="Huang Y."/>
            <person name="Chen W."/>
            <person name="Liu H."/>
            <person name="Guo L."/>
            <person name="Chen Y."/>
            <person name="Luo F."/>
            <person name="Zhou W."/>
            <person name="Sun J."/>
            <person name="Mao Q."/>
            <person name="Liang P."/>
            <person name="Zhou C."/>
            <person name="Tian Y."/>
            <person name="Men J."/>
            <person name="Lv X."/>
            <person name="Huang L."/>
            <person name="Zhou J."/>
            <person name="Hu Y."/>
            <person name="Li R."/>
            <person name="Zhang F."/>
            <person name="Lei H."/>
            <person name="Li X."/>
            <person name="Hu X."/>
            <person name="Liang C."/>
            <person name="Xu J."/>
            <person name="Wu Z."/>
            <person name="Yu X."/>
        </authorList>
    </citation>
    <scope>NUCLEOTIDE SEQUENCE</scope>
    <source>
        <strain>Henan</strain>
    </source>
</reference>
<gene>
    <name evidence="1" type="ORF">CLF_107520</name>
</gene>
<protein>
    <submittedName>
        <fullName evidence="1">Uncharacterized protein</fullName>
    </submittedName>
</protein>
<keyword evidence="2" id="KW-1185">Reference proteome</keyword>
<evidence type="ECO:0000313" key="2">
    <source>
        <dbReference type="Proteomes" id="UP000008909"/>
    </source>
</evidence>
<organism evidence="1 2">
    <name type="scientific">Clonorchis sinensis</name>
    <name type="common">Chinese liver fluke</name>
    <dbReference type="NCBI Taxonomy" id="79923"/>
    <lineage>
        <taxon>Eukaryota</taxon>
        <taxon>Metazoa</taxon>
        <taxon>Spiralia</taxon>
        <taxon>Lophotrochozoa</taxon>
        <taxon>Platyhelminthes</taxon>
        <taxon>Trematoda</taxon>
        <taxon>Digenea</taxon>
        <taxon>Opisthorchiida</taxon>
        <taxon>Opisthorchiata</taxon>
        <taxon>Opisthorchiidae</taxon>
        <taxon>Clonorchis</taxon>
    </lineage>
</organism>